<evidence type="ECO:0000313" key="1">
    <source>
        <dbReference type="EMBL" id="MBB4799666.1"/>
    </source>
</evidence>
<dbReference type="EMBL" id="JACHKY010000007">
    <property type="protein sequence ID" value="MBB4799666.1"/>
    <property type="molecule type" value="Genomic_DNA"/>
</dbReference>
<keyword evidence="2" id="KW-1185">Reference proteome</keyword>
<dbReference type="AlphaFoldDB" id="A0A7W7N5S1"/>
<evidence type="ECO:0000313" key="2">
    <source>
        <dbReference type="Proteomes" id="UP000539957"/>
    </source>
</evidence>
<reference evidence="1 2" key="1">
    <citation type="submission" date="2020-08" db="EMBL/GenBank/DDBJ databases">
        <title>Functional genomics of gut bacteria from endangered species of beetles.</title>
        <authorList>
            <person name="Carlos-Shanley C."/>
        </authorList>
    </citation>
    <scope>NUCLEOTIDE SEQUENCE [LARGE SCALE GENOMIC DNA]</scope>
    <source>
        <strain evidence="1 2">S00123</strain>
    </source>
</reference>
<dbReference type="RefSeq" id="WP_184273385.1">
    <property type="nucleotide sequence ID" value="NZ_JACHKY010000007.1"/>
</dbReference>
<organism evidence="1 2">
    <name type="scientific">Brevundimonas bullata</name>
    <dbReference type="NCBI Taxonomy" id="13160"/>
    <lineage>
        <taxon>Bacteria</taxon>
        <taxon>Pseudomonadati</taxon>
        <taxon>Pseudomonadota</taxon>
        <taxon>Alphaproteobacteria</taxon>
        <taxon>Caulobacterales</taxon>
        <taxon>Caulobacteraceae</taxon>
        <taxon>Brevundimonas</taxon>
    </lineage>
</organism>
<protein>
    <submittedName>
        <fullName evidence="1">Uncharacterized protein</fullName>
    </submittedName>
</protein>
<name>A0A7W7N5S1_9CAUL</name>
<dbReference type="Proteomes" id="UP000539957">
    <property type="component" value="Unassembled WGS sequence"/>
</dbReference>
<accession>A0A7W7N5S1</accession>
<sequence length="446" mass="49331">MARRPLQLGAQSGEAASPVVSVERLVNGYLEQTPQGRSPTPIYGTPGLAPFSTTGAIRAMLEVKERLFIVTTHLCEVFADGTVTMLGAIPAGVVDMAGDGVNVVMTVATEIWRWNATDGVVKVTDPDAPAASSVEWMNGFFVFTEAGTEQFFVSPQGNPGGDWDALDFDSSDVVPDALVRTRRVGRTMLMMGRQSVEFWYYSGDSVFPFNRYADDPLDVGLAGVRAEASTNETLFWLANDGTARRLDGRTATRVSTFAVEDKIAKWADKSLTVVTSHVWQGHLFVVFRNPDGCVVWDQATSLWHDRQSYGQDTWQVSHYAFAFGKHLFGGANLFEHAGYDEDGEPLPFEMITPWLDNQGERFSVNEVEVRLEAGVGSLTLDPKISLSRTEDGEEWSAPLYRSFGKQGERQRRVLFSRQGMSRGCAFKMRITDPVKRVIYAAYAEVD</sequence>
<gene>
    <name evidence="1" type="ORF">HNP32_003426</name>
</gene>
<comment type="caution">
    <text evidence="1">The sequence shown here is derived from an EMBL/GenBank/DDBJ whole genome shotgun (WGS) entry which is preliminary data.</text>
</comment>
<proteinExistence type="predicted"/>